<protein>
    <submittedName>
        <fullName evidence="1">Uncharacterized protein</fullName>
    </submittedName>
</protein>
<accession>A0A175YFZ2</accession>
<proteinExistence type="predicted"/>
<dbReference type="AlphaFoldDB" id="A0A175YFZ2"/>
<reference evidence="1" key="1">
    <citation type="journal article" date="2016" name="Nat. Genet.">
        <title>A high-quality carrot genome assembly provides new insights into carotenoid accumulation and asterid genome evolution.</title>
        <authorList>
            <person name="Iorizzo M."/>
            <person name="Ellison S."/>
            <person name="Senalik D."/>
            <person name="Zeng P."/>
            <person name="Satapoomin P."/>
            <person name="Huang J."/>
            <person name="Bowman M."/>
            <person name="Iovene M."/>
            <person name="Sanseverino W."/>
            <person name="Cavagnaro P."/>
            <person name="Yildiz M."/>
            <person name="Macko-Podgorni A."/>
            <person name="Moranska E."/>
            <person name="Grzebelus E."/>
            <person name="Grzebelus D."/>
            <person name="Ashrafi H."/>
            <person name="Zheng Z."/>
            <person name="Cheng S."/>
            <person name="Spooner D."/>
            <person name="Van Deynze A."/>
            <person name="Simon P."/>
        </authorList>
    </citation>
    <scope>NUCLEOTIDE SEQUENCE [LARGE SCALE GENOMIC DNA]</scope>
    <source>
        <tissue evidence="1">Leaf</tissue>
    </source>
</reference>
<keyword evidence="3" id="KW-1185">Reference proteome</keyword>
<name>A0A175YFZ2_DAUCS</name>
<organism evidence="1">
    <name type="scientific">Daucus carota subsp. sativus</name>
    <name type="common">Carrot</name>
    <dbReference type="NCBI Taxonomy" id="79200"/>
    <lineage>
        <taxon>Eukaryota</taxon>
        <taxon>Viridiplantae</taxon>
        <taxon>Streptophyta</taxon>
        <taxon>Embryophyta</taxon>
        <taxon>Tracheophyta</taxon>
        <taxon>Spermatophyta</taxon>
        <taxon>Magnoliopsida</taxon>
        <taxon>eudicotyledons</taxon>
        <taxon>Gunneridae</taxon>
        <taxon>Pentapetalae</taxon>
        <taxon>asterids</taxon>
        <taxon>campanulids</taxon>
        <taxon>Apiales</taxon>
        <taxon>Apiaceae</taxon>
        <taxon>Apioideae</taxon>
        <taxon>Scandiceae</taxon>
        <taxon>Daucinae</taxon>
        <taxon>Daucus</taxon>
        <taxon>Daucus sect. Daucus</taxon>
    </lineage>
</organism>
<evidence type="ECO:0000313" key="2">
    <source>
        <dbReference type="EMBL" id="WOH14723.1"/>
    </source>
</evidence>
<dbReference type="Gramene" id="KZM82098">
    <property type="protein sequence ID" value="KZM82098"/>
    <property type="gene ID" value="DCAR_022672"/>
</dbReference>
<evidence type="ECO:0000313" key="1">
    <source>
        <dbReference type="EMBL" id="KZM82098.1"/>
    </source>
</evidence>
<evidence type="ECO:0000313" key="3">
    <source>
        <dbReference type="Proteomes" id="UP000077755"/>
    </source>
</evidence>
<reference evidence="2" key="2">
    <citation type="submission" date="2022-03" db="EMBL/GenBank/DDBJ databases">
        <title>Draft title - Genomic analysis of global carrot germplasm unveils the trajectory of domestication and the origin of high carotenoid orange carrot.</title>
        <authorList>
            <person name="Iorizzo M."/>
            <person name="Ellison S."/>
            <person name="Senalik D."/>
            <person name="Macko-Podgorni A."/>
            <person name="Grzebelus D."/>
            <person name="Bostan H."/>
            <person name="Rolling W."/>
            <person name="Curaba J."/>
            <person name="Simon P."/>
        </authorList>
    </citation>
    <scope>NUCLEOTIDE SEQUENCE</scope>
    <source>
        <tissue evidence="2">Leaf</tissue>
    </source>
</reference>
<dbReference type="EMBL" id="LNRQ01000009">
    <property type="protein sequence ID" value="KZM82098.1"/>
    <property type="molecule type" value="Genomic_DNA"/>
</dbReference>
<gene>
    <name evidence="1" type="ORF">DCAR_022672</name>
    <name evidence="2" type="ORF">DCAR_0934245</name>
</gene>
<sequence length="151" mass="17192">MKKNPLGSSPPSTNHALYAVIVIGLNGDIEQHHWQRRMKLRITTLIRFQEYTHAVHQLTDTMLRHVVMVLAYFGQAAYLMKNKEHVSDAFYRAIPGAMKIAGPTVHGQFKEKKTGNSSYSDQPSNSSYFGFPVYCPLKVPDVVVDKRMQNR</sequence>
<dbReference type="EMBL" id="CP093351">
    <property type="protein sequence ID" value="WOH14723.1"/>
    <property type="molecule type" value="Genomic_DNA"/>
</dbReference>
<dbReference type="Proteomes" id="UP000077755">
    <property type="component" value="Chromosome 9"/>
</dbReference>